<name>A0A323THF0_9BACI</name>
<evidence type="ECO:0008006" key="3">
    <source>
        <dbReference type="Google" id="ProtNLM"/>
    </source>
</evidence>
<comment type="caution">
    <text evidence="1">The sequence shown here is derived from an EMBL/GenBank/DDBJ whole genome shotgun (WGS) entry which is preliminary data.</text>
</comment>
<keyword evidence="2" id="KW-1185">Reference proteome</keyword>
<dbReference type="RefSeq" id="WP_110608185.1">
    <property type="nucleotide sequence ID" value="NZ_PDOD01000001.1"/>
</dbReference>
<gene>
    <name evidence="1" type="ORF">CR194_03190</name>
</gene>
<dbReference type="AlphaFoldDB" id="A0A323THF0"/>
<evidence type="ECO:0000313" key="2">
    <source>
        <dbReference type="Proteomes" id="UP000248214"/>
    </source>
</evidence>
<dbReference type="Pfam" id="PF10720">
    <property type="entry name" value="DUF2515"/>
    <property type="match status" value="1"/>
</dbReference>
<dbReference type="OrthoDB" id="2690514at2"/>
<sequence length="324" mass="39146">MNKRQILKTVRKLTAKNNVDNVARTDSYQQFYDSYPEIRWAYLASFVSRNAGWSMSDLLSHSLVEMLSKEWRRRLFISLERANWLIFSDAYPQLMIYQFSQKIGKPLFDLLSFFDVSKWMMQQWWVFWYDRNEDQLMKALIINEQHVIEKPVIRAPFFRDVLFHRPSYEWQERLHFSVVIFPSICGEIYGISVDHFTDVKKRVELGGKLAWLLFHSPVREEIREYFQDTLYTGNRSIDIPEITHEKDINLPLRICYPMIHHGDNKRRDWSLSDEFEPDLLLRRKNKVPRRYQITDWYQHKQHQIHTAAKLSSYVRGTQKKNQNT</sequence>
<reference evidence="1 2" key="1">
    <citation type="submission" date="2017-10" db="EMBL/GenBank/DDBJ databases">
        <title>Bacillus sp. nov., a halophilic bacterium isolated from a Keqin Lake.</title>
        <authorList>
            <person name="Wang H."/>
        </authorList>
    </citation>
    <scope>NUCLEOTIDE SEQUENCE [LARGE SCALE GENOMIC DNA]</scope>
    <source>
        <strain evidence="1 2">KQ-12</strain>
    </source>
</reference>
<protein>
    <recommendedName>
        <fullName evidence="3">DUF2515 domain-containing protein</fullName>
    </recommendedName>
</protein>
<accession>A0A323THF0</accession>
<proteinExistence type="predicted"/>
<dbReference type="Proteomes" id="UP000248214">
    <property type="component" value="Unassembled WGS sequence"/>
</dbReference>
<dbReference type="EMBL" id="PDOD01000001">
    <property type="protein sequence ID" value="PYZ94552.1"/>
    <property type="molecule type" value="Genomic_DNA"/>
</dbReference>
<organism evidence="1 2">
    <name type="scientific">Salipaludibacillus keqinensis</name>
    <dbReference type="NCBI Taxonomy" id="2045207"/>
    <lineage>
        <taxon>Bacteria</taxon>
        <taxon>Bacillati</taxon>
        <taxon>Bacillota</taxon>
        <taxon>Bacilli</taxon>
        <taxon>Bacillales</taxon>
        <taxon>Bacillaceae</taxon>
    </lineage>
</organism>
<dbReference type="InterPro" id="IPR019658">
    <property type="entry name" value="DUF2515"/>
</dbReference>
<evidence type="ECO:0000313" key="1">
    <source>
        <dbReference type="EMBL" id="PYZ94552.1"/>
    </source>
</evidence>